<dbReference type="InterPro" id="IPR011989">
    <property type="entry name" value="ARM-like"/>
</dbReference>
<protein>
    <submittedName>
        <fullName evidence="3">Uncharacterized protein</fullName>
    </submittedName>
</protein>
<accession>A0A835BS90</accession>
<evidence type="ECO:0000256" key="2">
    <source>
        <dbReference type="SAM" id="Phobius"/>
    </source>
</evidence>
<dbReference type="Gene3D" id="1.25.10.10">
    <property type="entry name" value="Leucine-rich Repeat Variant"/>
    <property type="match status" value="1"/>
</dbReference>
<comment type="caution">
    <text evidence="3">The sequence shown here is derived from an EMBL/GenBank/DDBJ whole genome shotgun (WGS) entry which is preliminary data.</text>
</comment>
<dbReference type="Proteomes" id="UP000636709">
    <property type="component" value="Unassembled WGS sequence"/>
</dbReference>
<dbReference type="EMBL" id="JACEFO010001742">
    <property type="protein sequence ID" value="KAF8712845.1"/>
    <property type="molecule type" value="Genomic_DNA"/>
</dbReference>
<keyword evidence="2" id="KW-1133">Transmembrane helix</keyword>
<name>A0A835BS90_9POAL</name>
<feature type="region of interest" description="Disordered" evidence="1">
    <location>
        <begin position="313"/>
        <end position="344"/>
    </location>
</feature>
<evidence type="ECO:0000256" key="1">
    <source>
        <dbReference type="SAM" id="MobiDB-lite"/>
    </source>
</evidence>
<dbReference type="SUPFAM" id="SSF48371">
    <property type="entry name" value="ARM repeat"/>
    <property type="match status" value="1"/>
</dbReference>
<feature type="transmembrane region" description="Helical" evidence="2">
    <location>
        <begin position="132"/>
        <end position="156"/>
    </location>
</feature>
<dbReference type="PANTHER" id="PTHR33115:SF43">
    <property type="entry name" value="BLE2 PROTEIN"/>
    <property type="match status" value="1"/>
</dbReference>
<sequence length="532" mass="58526">MASSEHSIQIMPVAPTSVTAVPPVAVAMDTAADDAAGSQPEKKLNLFVRVLATAELVGDGLGKLASLWATFVLIGGYRSASLKQVDFWIATAMVFLEAFRSQQLLCRSHCRTCWRLANPYGNDKNMKASIRVFYASVLCEGLLYIMACILATFSVIPRQRLARRLGFGDDWGARAVDLYYEHAYTKRIEIGVFAEDTISLASFVVDSLNSASSISRELHFSASKARELQLAGVRVLHSLLQQKGSSNEELISVITRSEKAVPTLISMLDWIFKQDKDIRLFAAKAIADLASYLRIAGNAGAVRLVSSLLDAAENQPSNDEGNDDDGSSHGTAQPAGGDNESGGSIRNEQGRNCCPWWCSWVCKCWQCMKKNWPWRSLEKKSINSMQDYSLPVLGMMILERLACDPDNCAEIVKNTNLIPKIIGLISYTSNDGCSKDNDLIISSSLNLVSRITTTNGKVGATLRQELWESPFLLVSNLACILGDSWSNPEVWKPAIDIIATPALDEGRAWERASDYSQVTAYIHYWAGWTNKL</sequence>
<keyword evidence="2" id="KW-0472">Membrane</keyword>
<dbReference type="InterPro" id="IPR016024">
    <property type="entry name" value="ARM-type_fold"/>
</dbReference>
<reference evidence="3" key="1">
    <citation type="submission" date="2020-07" db="EMBL/GenBank/DDBJ databases">
        <title>Genome sequence and genetic diversity analysis of an under-domesticated orphan crop, white fonio (Digitaria exilis).</title>
        <authorList>
            <person name="Bennetzen J.L."/>
            <person name="Chen S."/>
            <person name="Ma X."/>
            <person name="Wang X."/>
            <person name="Yssel A.E.J."/>
            <person name="Chaluvadi S.R."/>
            <person name="Johnson M."/>
            <person name="Gangashetty P."/>
            <person name="Hamidou F."/>
            <person name="Sanogo M.D."/>
            <person name="Zwaenepoel A."/>
            <person name="Wallace J."/>
            <person name="Van De Peer Y."/>
            <person name="Van Deynze A."/>
        </authorList>
    </citation>
    <scope>NUCLEOTIDE SEQUENCE</scope>
    <source>
        <tissue evidence="3">Leaves</tissue>
    </source>
</reference>
<dbReference type="PANTHER" id="PTHR33115">
    <property type="entry name" value="ARM REPEAT SUPERFAMILY PROTEIN"/>
    <property type="match status" value="1"/>
</dbReference>
<gene>
    <name evidence="3" type="ORF">HU200_028618</name>
</gene>
<proteinExistence type="predicted"/>
<keyword evidence="2" id="KW-0812">Transmembrane</keyword>
<evidence type="ECO:0000313" key="3">
    <source>
        <dbReference type="EMBL" id="KAF8712845.1"/>
    </source>
</evidence>
<organism evidence="3 4">
    <name type="scientific">Digitaria exilis</name>
    <dbReference type="NCBI Taxonomy" id="1010633"/>
    <lineage>
        <taxon>Eukaryota</taxon>
        <taxon>Viridiplantae</taxon>
        <taxon>Streptophyta</taxon>
        <taxon>Embryophyta</taxon>
        <taxon>Tracheophyta</taxon>
        <taxon>Spermatophyta</taxon>
        <taxon>Magnoliopsida</taxon>
        <taxon>Liliopsida</taxon>
        <taxon>Poales</taxon>
        <taxon>Poaceae</taxon>
        <taxon>PACMAD clade</taxon>
        <taxon>Panicoideae</taxon>
        <taxon>Panicodae</taxon>
        <taxon>Paniceae</taxon>
        <taxon>Anthephorinae</taxon>
        <taxon>Digitaria</taxon>
    </lineage>
</organism>
<keyword evidence="4" id="KW-1185">Reference proteome</keyword>
<evidence type="ECO:0000313" key="4">
    <source>
        <dbReference type="Proteomes" id="UP000636709"/>
    </source>
</evidence>
<dbReference type="OrthoDB" id="690114at2759"/>
<dbReference type="AlphaFoldDB" id="A0A835BS90"/>